<sequence>MSYDSQLDLLTNLFTAAPLGGTCELMAQGLCENAASLEPWFQATSDHPVVKEVILKVQDASAHFYSAINASKEEALQGYKLMQDVSTLLVYLRDVKTSPEDLEEYVQCMANRAGRARKSAERARLQFSETRKGIFEVGMYSQPLFKRQSDLPFPSKITNQIPAEVAGLADEERRVMKKVAAGEKELQTLKVVKSCTMAGAAVVAAVSIVVFPPALLFLPVALPLLTLVVEAREVHLAKKIEKREKKVYELRDAIAQVEHVAERLQMLGTVIDASVTFWSRTETTLEILVGGVGELRENKLLKLRLSTVEKTCEQVGTMLLNYYDKVKNLELYMPAAFKGPSQTDADVPAADDAISVSSDSIVTLRRQKALKRRESDSLIHSIGVITSTIVASPDSSSQNDRPPRSTSSEFSDLSTLASLHRRSPSPGKAHRKSRNSYSDLPAQKVQPSTATPARESHRDKRRSLHYSPRRPDLSTRSRSPAISPPPSSSGRRGSRTTHKSRDSECPPDRRKSRSPAPSSSRRSDAVTIMVHHAPMVMQSSRRGSDDRRR</sequence>
<feature type="transmembrane region" description="Helical" evidence="2">
    <location>
        <begin position="197"/>
        <end position="229"/>
    </location>
</feature>
<reference evidence="3" key="1">
    <citation type="submission" date="2020-07" db="EMBL/GenBank/DDBJ databases">
        <authorList>
            <person name="Nieuwenhuis M."/>
            <person name="Van De Peppel L.J.J."/>
        </authorList>
    </citation>
    <scope>NUCLEOTIDE SEQUENCE</scope>
    <source>
        <strain evidence="3">AP01</strain>
        <tissue evidence="3">Mycelium</tissue>
    </source>
</reference>
<feature type="compositionally biased region" description="Polar residues" evidence="1">
    <location>
        <begin position="390"/>
        <end position="417"/>
    </location>
</feature>
<feature type="compositionally biased region" description="Basic and acidic residues" evidence="1">
    <location>
        <begin position="499"/>
        <end position="509"/>
    </location>
</feature>
<feature type="region of interest" description="Disordered" evidence="1">
    <location>
        <begin position="390"/>
        <end position="549"/>
    </location>
</feature>
<dbReference type="OrthoDB" id="3056111at2759"/>
<keyword evidence="2" id="KW-1133">Transmembrane helix</keyword>
<comment type="caution">
    <text evidence="3">The sequence shown here is derived from an EMBL/GenBank/DDBJ whole genome shotgun (WGS) entry which is preliminary data.</text>
</comment>
<evidence type="ECO:0000313" key="4">
    <source>
        <dbReference type="Proteomes" id="UP000775547"/>
    </source>
</evidence>
<name>A0A9P7KBB1_9AGAR</name>
<evidence type="ECO:0000313" key="3">
    <source>
        <dbReference type="EMBL" id="KAG5645536.1"/>
    </source>
</evidence>
<evidence type="ECO:0000256" key="2">
    <source>
        <dbReference type="SAM" id="Phobius"/>
    </source>
</evidence>
<keyword evidence="2" id="KW-0812">Transmembrane</keyword>
<dbReference type="AlphaFoldDB" id="A0A9P7KBB1"/>
<evidence type="ECO:0000256" key="1">
    <source>
        <dbReference type="SAM" id="MobiDB-lite"/>
    </source>
</evidence>
<gene>
    <name evidence="3" type="ORF">DXG03_005811</name>
</gene>
<feature type="compositionally biased region" description="Basic residues" evidence="1">
    <location>
        <begin position="419"/>
        <end position="434"/>
    </location>
</feature>
<dbReference type="Proteomes" id="UP000775547">
    <property type="component" value="Unassembled WGS sequence"/>
</dbReference>
<accession>A0A9P7KBB1</accession>
<dbReference type="EMBL" id="JABCKV010000037">
    <property type="protein sequence ID" value="KAG5645536.1"/>
    <property type="molecule type" value="Genomic_DNA"/>
</dbReference>
<reference evidence="3" key="2">
    <citation type="submission" date="2021-10" db="EMBL/GenBank/DDBJ databases">
        <title>Phylogenomics reveals ancestral predisposition of the termite-cultivated fungus Termitomyces towards a domesticated lifestyle.</title>
        <authorList>
            <person name="Auxier B."/>
            <person name="Grum-Grzhimaylo A."/>
            <person name="Cardenas M.E."/>
            <person name="Lodge J.D."/>
            <person name="Laessoe T."/>
            <person name="Pedersen O."/>
            <person name="Smith M.E."/>
            <person name="Kuyper T.W."/>
            <person name="Franco-Molano E.A."/>
            <person name="Baroni T.J."/>
            <person name="Aanen D.K."/>
        </authorList>
    </citation>
    <scope>NUCLEOTIDE SEQUENCE</scope>
    <source>
        <strain evidence="3">AP01</strain>
        <tissue evidence="3">Mycelium</tissue>
    </source>
</reference>
<proteinExistence type="predicted"/>
<keyword evidence="4" id="KW-1185">Reference proteome</keyword>
<keyword evidence="2" id="KW-0472">Membrane</keyword>
<protein>
    <submittedName>
        <fullName evidence="3">Uncharacterized protein</fullName>
    </submittedName>
</protein>
<organism evidence="3 4">
    <name type="scientific">Asterophora parasitica</name>
    <dbReference type="NCBI Taxonomy" id="117018"/>
    <lineage>
        <taxon>Eukaryota</taxon>
        <taxon>Fungi</taxon>
        <taxon>Dikarya</taxon>
        <taxon>Basidiomycota</taxon>
        <taxon>Agaricomycotina</taxon>
        <taxon>Agaricomycetes</taxon>
        <taxon>Agaricomycetidae</taxon>
        <taxon>Agaricales</taxon>
        <taxon>Tricholomatineae</taxon>
        <taxon>Lyophyllaceae</taxon>
        <taxon>Asterophora</taxon>
    </lineage>
</organism>
<feature type="compositionally biased region" description="Basic residues" evidence="1">
    <location>
        <begin position="459"/>
        <end position="468"/>
    </location>
</feature>